<evidence type="ECO:0000256" key="6">
    <source>
        <dbReference type="ARBA" id="ARBA00023136"/>
    </source>
</evidence>
<keyword evidence="4 7" id="KW-0812">Transmembrane</keyword>
<dbReference type="Gene3D" id="3.30.420.270">
    <property type="match status" value="1"/>
</dbReference>
<protein>
    <submittedName>
        <fullName evidence="10">Outer membrane transport energization protein ExbD</fullName>
    </submittedName>
</protein>
<dbReference type="PANTHER" id="PTHR30558:SF3">
    <property type="entry name" value="BIOPOLYMER TRANSPORT PROTEIN EXBD-RELATED"/>
    <property type="match status" value="1"/>
</dbReference>
<dbReference type="EMBL" id="CP003940">
    <property type="protein sequence ID" value="AFZ48011.1"/>
    <property type="molecule type" value="Genomic_DNA"/>
</dbReference>
<gene>
    <name evidence="10" type="ordered locus">Cyast_2061</name>
</gene>
<keyword evidence="7" id="KW-0813">Transport</keyword>
<dbReference type="Pfam" id="PF02472">
    <property type="entry name" value="ExbD"/>
    <property type="match status" value="1"/>
</dbReference>
<dbReference type="PATRIC" id="fig|292563.3.peg.2153"/>
<keyword evidence="6 9" id="KW-0472">Membrane</keyword>
<dbReference type="eggNOG" id="COG0848">
    <property type="taxonomic scope" value="Bacteria"/>
</dbReference>
<feature type="region of interest" description="Disordered" evidence="8">
    <location>
        <begin position="158"/>
        <end position="210"/>
    </location>
</feature>
<evidence type="ECO:0000313" key="10">
    <source>
        <dbReference type="EMBL" id="AFZ48011.1"/>
    </source>
</evidence>
<reference evidence="11" key="1">
    <citation type="journal article" date="2013" name="Proc. Natl. Acad. Sci. U.S.A.">
        <title>Improving the coverage of the cyanobacterial phylum using diversity-driven genome sequencing.</title>
        <authorList>
            <person name="Shih P.M."/>
            <person name="Wu D."/>
            <person name="Latifi A."/>
            <person name="Axen S.D."/>
            <person name="Fewer D.P."/>
            <person name="Talla E."/>
            <person name="Calteau A."/>
            <person name="Cai F."/>
            <person name="Tandeau de Marsac N."/>
            <person name="Rippka R."/>
            <person name="Herdman M."/>
            <person name="Sivonen K."/>
            <person name="Coursin T."/>
            <person name="Laurent T."/>
            <person name="Goodwin L."/>
            <person name="Nolan M."/>
            <person name="Davenport K.W."/>
            <person name="Han C.S."/>
            <person name="Rubin E.M."/>
            <person name="Eisen J.A."/>
            <person name="Woyke T."/>
            <person name="Gugger M."/>
            <person name="Kerfeld C.A."/>
        </authorList>
    </citation>
    <scope>NUCLEOTIDE SEQUENCE [LARGE SCALE GENOMIC DNA]</scope>
    <source>
        <strain evidence="11">ATCC 29140 / PCC 7202</strain>
    </source>
</reference>
<dbReference type="STRING" id="292563.Cyast_2061"/>
<evidence type="ECO:0000256" key="8">
    <source>
        <dbReference type="SAM" id="MobiDB-lite"/>
    </source>
</evidence>
<evidence type="ECO:0000256" key="4">
    <source>
        <dbReference type="ARBA" id="ARBA00022692"/>
    </source>
</evidence>
<evidence type="ECO:0000256" key="5">
    <source>
        <dbReference type="ARBA" id="ARBA00022989"/>
    </source>
</evidence>
<dbReference type="GO" id="GO:0015031">
    <property type="term" value="P:protein transport"/>
    <property type="evidence" value="ECO:0007669"/>
    <property type="project" value="UniProtKB-KW"/>
</dbReference>
<evidence type="ECO:0000256" key="1">
    <source>
        <dbReference type="ARBA" id="ARBA00004162"/>
    </source>
</evidence>
<organism evidence="10 11">
    <name type="scientific">Cyanobacterium stanieri (strain ATCC 29140 / PCC 7202)</name>
    <dbReference type="NCBI Taxonomy" id="292563"/>
    <lineage>
        <taxon>Bacteria</taxon>
        <taxon>Bacillati</taxon>
        <taxon>Cyanobacteriota</taxon>
        <taxon>Cyanophyceae</taxon>
        <taxon>Oscillatoriophycideae</taxon>
        <taxon>Chroococcales</taxon>
        <taxon>Geminocystaceae</taxon>
        <taxon>Cyanobacterium</taxon>
    </lineage>
</organism>
<evidence type="ECO:0000256" key="3">
    <source>
        <dbReference type="ARBA" id="ARBA00022475"/>
    </source>
</evidence>
<evidence type="ECO:0000313" key="11">
    <source>
        <dbReference type="Proteomes" id="UP000010483"/>
    </source>
</evidence>
<dbReference type="GO" id="GO:0005886">
    <property type="term" value="C:plasma membrane"/>
    <property type="evidence" value="ECO:0007669"/>
    <property type="project" value="UniProtKB-SubCell"/>
</dbReference>
<name>K9YM50_CYASC</name>
<dbReference type="InterPro" id="IPR003400">
    <property type="entry name" value="ExbD"/>
</dbReference>
<dbReference type="GO" id="GO:0022857">
    <property type="term" value="F:transmembrane transporter activity"/>
    <property type="evidence" value="ECO:0007669"/>
    <property type="project" value="InterPro"/>
</dbReference>
<evidence type="ECO:0000256" key="7">
    <source>
        <dbReference type="RuleBase" id="RU003879"/>
    </source>
</evidence>
<dbReference type="Proteomes" id="UP000010483">
    <property type="component" value="Chromosome"/>
</dbReference>
<feature type="transmembrane region" description="Helical" evidence="9">
    <location>
        <begin position="39"/>
        <end position="60"/>
    </location>
</feature>
<proteinExistence type="inferred from homology"/>
<evidence type="ECO:0000256" key="2">
    <source>
        <dbReference type="ARBA" id="ARBA00005811"/>
    </source>
</evidence>
<comment type="subcellular location">
    <subcellularLocation>
        <location evidence="1">Cell membrane</location>
        <topology evidence="1">Single-pass membrane protein</topology>
    </subcellularLocation>
    <subcellularLocation>
        <location evidence="7">Cell membrane</location>
        <topology evidence="7">Single-pass type II membrane protein</topology>
    </subcellularLocation>
</comment>
<accession>K9YM50</accession>
<feature type="compositionally biased region" description="Pro residues" evidence="8">
    <location>
        <begin position="198"/>
        <end position="210"/>
    </location>
</feature>
<keyword evidence="3" id="KW-1003">Cell membrane</keyword>
<dbReference type="PANTHER" id="PTHR30558">
    <property type="entry name" value="EXBD MEMBRANE COMPONENT OF PMF-DRIVEN MACROMOLECULE IMPORT SYSTEM"/>
    <property type="match status" value="1"/>
</dbReference>
<keyword evidence="5 9" id="KW-1133">Transmembrane helix</keyword>
<evidence type="ECO:0000256" key="9">
    <source>
        <dbReference type="SAM" id="Phobius"/>
    </source>
</evidence>
<dbReference type="AlphaFoldDB" id="K9YM50"/>
<sequence>MAQIPLSKRDKDNSPQKYTPRPLKLWGDLNPQQEVRIEIVPMIDVIFCILTFFILAAVGFSRQQAISLNLPRATTGTAQMREMLVVSLDNQGQLYLEKQPVSQVQLYSAIQNYNTINPSGLMVLHAAEDVRYSQVVEILDMLKEVGGDRVALATLAGDSQIPPESETPTPGVNPYLTPENNFIPEDNGTGGGELPSSIPIPPLPESPPSP</sequence>
<comment type="similarity">
    <text evidence="2 7">Belongs to the ExbD/TolR family.</text>
</comment>
<feature type="region of interest" description="Disordered" evidence="8">
    <location>
        <begin position="1"/>
        <end position="22"/>
    </location>
</feature>
<dbReference type="HOGENOM" id="CLU_085305_3_2_3"/>
<keyword evidence="11" id="KW-1185">Reference proteome</keyword>
<dbReference type="BioCyc" id="CSTA292563:G1353-2065-MONOMER"/>
<keyword evidence="7" id="KW-0653">Protein transport</keyword>
<dbReference type="KEGG" id="csn:Cyast_2061"/>